<evidence type="ECO:0000256" key="1">
    <source>
        <dbReference type="SAM" id="MobiDB-lite"/>
    </source>
</evidence>
<dbReference type="AlphaFoldDB" id="A0A5P8E9H0"/>
<evidence type="ECO:0000313" key="3">
    <source>
        <dbReference type="EMBL" id="QFQ13598.1"/>
    </source>
</evidence>
<evidence type="ECO:0000256" key="2">
    <source>
        <dbReference type="SAM" id="SignalP"/>
    </source>
</evidence>
<gene>
    <name evidence="3" type="primary">lptC</name>
    <name evidence="3" type="ORF">C7Y71_011610</name>
</gene>
<feature type="signal peptide" evidence="2">
    <location>
        <begin position="1"/>
        <end position="20"/>
    </location>
</feature>
<protein>
    <submittedName>
        <fullName evidence="3">LPS export ABC transporter periplasmic protein LptC</fullName>
    </submittedName>
</protein>
<proteinExistence type="predicted"/>
<dbReference type="RefSeq" id="WP_111899143.1">
    <property type="nucleotide sequence ID" value="NZ_CP033459.1"/>
</dbReference>
<evidence type="ECO:0000313" key="4">
    <source>
        <dbReference type="Proteomes" id="UP000249375"/>
    </source>
</evidence>
<name>A0A5P8E9H0_9BACT</name>
<dbReference type="PROSITE" id="PS51257">
    <property type="entry name" value="PROKAR_LIPOPROTEIN"/>
    <property type="match status" value="1"/>
</dbReference>
<feature type="chain" id="PRO_5024299365" evidence="2">
    <location>
        <begin position="21"/>
        <end position="229"/>
    </location>
</feature>
<dbReference type="Proteomes" id="UP000249375">
    <property type="component" value="Chromosome"/>
</dbReference>
<sequence length="229" mass="25422">MKRFSFLLPLLLVLSLLFSACTEDKPPMGEVVRNRDSLPIMITGGCSKIISDSGVVRYRIVAEEWKVFDKTTPSRMEFVKGIFMERFDKQFRPNLLITADTAFCYNQSLWELRGRVVIKNKQTGTLFKSEELFWDQSKHLVYGNKYMRIVEPDREIEGDTFKSNEDMTMYEITQSSGFMPSSGFKKSMNGGGAPAANANAASDSASVGDSATTAPPAPAAAPQSATNNK</sequence>
<dbReference type="KEGG" id="alq:C7Y71_011610"/>
<dbReference type="NCBIfam" id="TIGR04409">
    <property type="entry name" value="LptC_YrbK"/>
    <property type="match status" value="1"/>
</dbReference>
<feature type="region of interest" description="Disordered" evidence="1">
    <location>
        <begin position="178"/>
        <end position="229"/>
    </location>
</feature>
<keyword evidence="4" id="KW-1185">Reference proteome</keyword>
<keyword evidence="2" id="KW-0732">Signal</keyword>
<dbReference type="GO" id="GO:0015221">
    <property type="term" value="F:lipopolysaccharide transmembrane transporter activity"/>
    <property type="evidence" value="ECO:0007669"/>
    <property type="project" value="InterPro"/>
</dbReference>
<organism evidence="3 4">
    <name type="scientific">Pseudoprevotella muciniphila</name>
    <dbReference type="NCBI Taxonomy" id="2133944"/>
    <lineage>
        <taxon>Bacteria</taxon>
        <taxon>Pseudomonadati</taxon>
        <taxon>Bacteroidota</taxon>
        <taxon>Bacteroidia</taxon>
        <taxon>Bacteroidales</taxon>
        <taxon>Prevotellaceae</taxon>
        <taxon>Pseudoprevotella</taxon>
    </lineage>
</organism>
<reference evidence="3 4" key="1">
    <citation type="submission" date="2018-11" db="EMBL/GenBank/DDBJ databases">
        <authorList>
            <person name="Na S.W."/>
            <person name="Baik M."/>
        </authorList>
    </citation>
    <scope>NUCLEOTIDE SEQUENCE [LARGE SCALE GENOMIC DNA]</scope>
    <source>
        <strain evidence="3 4">E39</strain>
    </source>
</reference>
<dbReference type="Gene3D" id="2.60.450.10">
    <property type="entry name" value="Lipopolysaccharide (LPS) transport protein A like domain"/>
    <property type="match status" value="1"/>
</dbReference>
<dbReference type="OrthoDB" id="9812080at2"/>
<dbReference type="InterPro" id="IPR026265">
    <property type="entry name" value="LptC"/>
</dbReference>
<dbReference type="EMBL" id="CP033459">
    <property type="protein sequence ID" value="QFQ13598.1"/>
    <property type="molecule type" value="Genomic_DNA"/>
</dbReference>
<feature type="compositionally biased region" description="Low complexity" evidence="1">
    <location>
        <begin position="194"/>
        <end position="214"/>
    </location>
</feature>
<accession>A0A5P8E9H0</accession>
<dbReference type="GO" id="GO:0005886">
    <property type="term" value="C:plasma membrane"/>
    <property type="evidence" value="ECO:0007669"/>
    <property type="project" value="InterPro"/>
</dbReference>